<dbReference type="RefSeq" id="WP_163730977.1">
    <property type="nucleotide sequence ID" value="NZ_AP022610.1"/>
</dbReference>
<dbReference type="InterPro" id="IPR036291">
    <property type="entry name" value="NAD(P)-bd_dom_sf"/>
</dbReference>
<dbReference type="EMBL" id="AP022610">
    <property type="protein sequence ID" value="BBZ25825.1"/>
    <property type="molecule type" value="Genomic_DNA"/>
</dbReference>
<dbReference type="PRINTS" id="PR00080">
    <property type="entry name" value="SDRFAMILY"/>
</dbReference>
<dbReference type="KEGG" id="mmag:MMAD_01200"/>
<evidence type="ECO:0000313" key="4">
    <source>
        <dbReference type="Proteomes" id="UP000466517"/>
    </source>
</evidence>
<proteinExistence type="inferred from homology"/>
<dbReference type="PANTHER" id="PTHR42760:SF133">
    <property type="entry name" value="3-OXOACYL-[ACYL-CARRIER-PROTEIN] REDUCTASE"/>
    <property type="match status" value="1"/>
</dbReference>
<dbReference type="PRINTS" id="PR00081">
    <property type="entry name" value="GDHRDH"/>
</dbReference>
<comment type="similarity">
    <text evidence="1">Belongs to the short-chain dehydrogenases/reductases (SDR) family.</text>
</comment>
<dbReference type="PANTHER" id="PTHR42760">
    <property type="entry name" value="SHORT-CHAIN DEHYDROGENASES/REDUCTASES FAMILY MEMBER"/>
    <property type="match status" value="1"/>
</dbReference>
<keyword evidence="4" id="KW-1185">Reference proteome</keyword>
<protein>
    <submittedName>
        <fullName evidence="3">Beta-ketoacyl-ACP reductase</fullName>
    </submittedName>
</protein>
<dbReference type="SUPFAM" id="SSF51735">
    <property type="entry name" value="NAD(P)-binding Rossmann-fold domains"/>
    <property type="match status" value="1"/>
</dbReference>
<dbReference type="Pfam" id="PF13561">
    <property type="entry name" value="adh_short_C2"/>
    <property type="match status" value="1"/>
</dbReference>
<dbReference type="Proteomes" id="UP000466517">
    <property type="component" value="Chromosome"/>
</dbReference>
<evidence type="ECO:0000256" key="2">
    <source>
        <dbReference type="ARBA" id="ARBA00023002"/>
    </source>
</evidence>
<name>A0A7I7X980_9MYCO</name>
<gene>
    <name evidence="3" type="ORF">MMAD_01200</name>
</gene>
<dbReference type="GO" id="GO:0016616">
    <property type="term" value="F:oxidoreductase activity, acting on the CH-OH group of donors, NAD or NADP as acceptor"/>
    <property type="evidence" value="ECO:0007669"/>
    <property type="project" value="TreeGrafter"/>
</dbReference>
<sequence length="254" mass="26589">MSQTLSHRLDGRVALITGAARGMGAAHARTLATLGAHLVLADLDQGELDSVAKGLREDLGAEVVTVAGDITAPEASERLLDAVTSEWDRLDVVVHNAGIVHDFTTLADTTSIDLQPYLDVNVLAPFDITGAAVPHLRRSHAPRVIFISSQWGQVPDGHSYGYMVSKAAQLGLMKALAQELVADRILVNAIAPGAVHTRMIPDHYYATEVAAVPLGRVAEPNEIAATVAFLASDGAGFITGQTIPVNGGALIVGI</sequence>
<dbReference type="FunFam" id="3.40.50.720:FF:000084">
    <property type="entry name" value="Short-chain dehydrogenase reductase"/>
    <property type="match status" value="1"/>
</dbReference>
<dbReference type="AlphaFoldDB" id="A0A7I7X980"/>
<organism evidence="3 4">
    <name type="scientific">Mycolicibacterium madagascariense</name>
    <dbReference type="NCBI Taxonomy" id="212765"/>
    <lineage>
        <taxon>Bacteria</taxon>
        <taxon>Bacillati</taxon>
        <taxon>Actinomycetota</taxon>
        <taxon>Actinomycetes</taxon>
        <taxon>Mycobacteriales</taxon>
        <taxon>Mycobacteriaceae</taxon>
        <taxon>Mycolicibacterium</taxon>
    </lineage>
</organism>
<accession>A0A7I7X980</accession>
<dbReference type="CDD" id="cd05233">
    <property type="entry name" value="SDR_c"/>
    <property type="match status" value="1"/>
</dbReference>
<reference evidence="3 4" key="1">
    <citation type="journal article" date="2019" name="Emerg. Microbes Infect.">
        <title>Comprehensive subspecies identification of 175 nontuberculous mycobacteria species based on 7547 genomic profiles.</title>
        <authorList>
            <person name="Matsumoto Y."/>
            <person name="Kinjo T."/>
            <person name="Motooka D."/>
            <person name="Nabeya D."/>
            <person name="Jung N."/>
            <person name="Uechi K."/>
            <person name="Horii T."/>
            <person name="Iida T."/>
            <person name="Fujita J."/>
            <person name="Nakamura S."/>
        </authorList>
    </citation>
    <scope>NUCLEOTIDE SEQUENCE [LARGE SCALE GENOMIC DNA]</scope>
    <source>
        <strain evidence="3 4">JCM 13574</strain>
    </source>
</reference>
<dbReference type="InterPro" id="IPR002347">
    <property type="entry name" value="SDR_fam"/>
</dbReference>
<evidence type="ECO:0000256" key="1">
    <source>
        <dbReference type="ARBA" id="ARBA00006484"/>
    </source>
</evidence>
<evidence type="ECO:0000313" key="3">
    <source>
        <dbReference type="EMBL" id="BBZ25825.1"/>
    </source>
</evidence>
<keyword evidence="2" id="KW-0560">Oxidoreductase</keyword>
<dbReference type="Gene3D" id="3.40.50.720">
    <property type="entry name" value="NAD(P)-binding Rossmann-like Domain"/>
    <property type="match status" value="1"/>
</dbReference>